<keyword evidence="2" id="KW-1185">Reference proteome</keyword>
<evidence type="ECO:0008006" key="3">
    <source>
        <dbReference type="Google" id="ProtNLM"/>
    </source>
</evidence>
<sequence length="145" mass="17019">MVKSAALREGDTLLNVERTRFETSHEGQYTRQLDRALPGTHTRRIYNGLKRDEAQIVAQLRTGKSRLNRTLYSIGTVDTKLCEWCQRPETVRHFLVECSRWTGNHEMVRCVLSPRRLVQRKVQDVARRESRWDATQEVLEEPPIM</sequence>
<dbReference type="RefSeq" id="XP_013268292.1">
    <property type="nucleotide sequence ID" value="XM_013412838.1"/>
</dbReference>
<evidence type="ECO:0000313" key="2">
    <source>
        <dbReference type="Proteomes" id="UP000053617"/>
    </source>
</evidence>
<dbReference type="VEuPathDB" id="FungiDB:Z518_08881"/>
<dbReference type="Proteomes" id="UP000053617">
    <property type="component" value="Unassembled WGS sequence"/>
</dbReference>
<dbReference type="GeneID" id="25296952"/>
<reference evidence="1 2" key="1">
    <citation type="submission" date="2015-01" db="EMBL/GenBank/DDBJ databases">
        <title>The Genome Sequence of Rhinocladiella mackenzie CBS 650.93.</title>
        <authorList>
            <consortium name="The Broad Institute Genomics Platform"/>
            <person name="Cuomo C."/>
            <person name="de Hoog S."/>
            <person name="Gorbushina A."/>
            <person name="Stielow B."/>
            <person name="Teixiera M."/>
            <person name="Abouelleil A."/>
            <person name="Chapman S.B."/>
            <person name="Priest M."/>
            <person name="Young S.K."/>
            <person name="Wortman J."/>
            <person name="Nusbaum C."/>
            <person name="Birren B."/>
        </authorList>
    </citation>
    <scope>NUCLEOTIDE SEQUENCE [LARGE SCALE GENOMIC DNA]</scope>
    <source>
        <strain evidence="1 2">CBS 650.93</strain>
    </source>
</reference>
<dbReference type="AlphaFoldDB" id="A0A0D2ID45"/>
<dbReference type="OrthoDB" id="3261222at2759"/>
<evidence type="ECO:0000313" key="1">
    <source>
        <dbReference type="EMBL" id="KIX01156.1"/>
    </source>
</evidence>
<gene>
    <name evidence="1" type="ORF">Z518_08881</name>
</gene>
<name>A0A0D2ID45_9EURO</name>
<organism evidence="1 2">
    <name type="scientific">Rhinocladiella mackenziei CBS 650.93</name>
    <dbReference type="NCBI Taxonomy" id="1442369"/>
    <lineage>
        <taxon>Eukaryota</taxon>
        <taxon>Fungi</taxon>
        <taxon>Dikarya</taxon>
        <taxon>Ascomycota</taxon>
        <taxon>Pezizomycotina</taxon>
        <taxon>Eurotiomycetes</taxon>
        <taxon>Chaetothyriomycetidae</taxon>
        <taxon>Chaetothyriales</taxon>
        <taxon>Herpotrichiellaceae</taxon>
        <taxon>Rhinocladiella</taxon>
    </lineage>
</organism>
<protein>
    <recommendedName>
        <fullName evidence="3">Reverse transcriptase zinc-binding domain-containing protein</fullName>
    </recommendedName>
</protein>
<dbReference type="HOGENOM" id="CLU_1787892_0_0_1"/>
<dbReference type="STRING" id="1442369.A0A0D2ID45"/>
<accession>A0A0D2ID45</accession>
<proteinExistence type="predicted"/>
<dbReference type="EMBL" id="KN847481">
    <property type="protein sequence ID" value="KIX01156.1"/>
    <property type="molecule type" value="Genomic_DNA"/>
</dbReference>